<organism evidence="1 2">
    <name type="scientific">Ferrimonas lipolytica</name>
    <dbReference type="NCBI Taxonomy" id="2724191"/>
    <lineage>
        <taxon>Bacteria</taxon>
        <taxon>Pseudomonadati</taxon>
        <taxon>Pseudomonadota</taxon>
        <taxon>Gammaproteobacteria</taxon>
        <taxon>Alteromonadales</taxon>
        <taxon>Ferrimonadaceae</taxon>
        <taxon>Ferrimonas</taxon>
    </lineage>
</organism>
<reference evidence="1 2" key="1">
    <citation type="submission" date="2020-04" db="EMBL/GenBank/DDBJ databases">
        <title>Ferrimonas sp. S7 isolated from sea water.</title>
        <authorList>
            <person name="Bae S.S."/>
            <person name="Baek K."/>
        </authorList>
    </citation>
    <scope>NUCLEOTIDE SEQUENCE [LARGE SCALE GENOMIC DNA]</scope>
    <source>
        <strain evidence="1 2">S7</strain>
    </source>
</reference>
<name>A0A6H1UAZ8_9GAMM</name>
<protein>
    <submittedName>
        <fullName evidence="1">Uncharacterized protein</fullName>
    </submittedName>
</protein>
<gene>
    <name evidence="1" type="ORF">HER31_02180</name>
</gene>
<evidence type="ECO:0000313" key="1">
    <source>
        <dbReference type="EMBL" id="QIZ75809.1"/>
    </source>
</evidence>
<dbReference type="Proteomes" id="UP000501602">
    <property type="component" value="Chromosome"/>
</dbReference>
<proteinExistence type="predicted"/>
<dbReference type="AlphaFoldDB" id="A0A6H1UAZ8"/>
<keyword evidence="2" id="KW-1185">Reference proteome</keyword>
<dbReference type="KEGG" id="fes:HER31_02180"/>
<evidence type="ECO:0000313" key="2">
    <source>
        <dbReference type="Proteomes" id="UP000501602"/>
    </source>
</evidence>
<dbReference type="EMBL" id="CP051180">
    <property type="protein sequence ID" value="QIZ75809.1"/>
    <property type="molecule type" value="Genomic_DNA"/>
</dbReference>
<accession>A0A6H1UAZ8</accession>
<sequence length="56" mass="5953">METAVAAGSSELTQLVSLLPFKAELEQIAATLSTRDVDQATTLTDKLELVFTQANA</sequence>
<dbReference type="RefSeq" id="WP_168659070.1">
    <property type="nucleotide sequence ID" value="NZ_CP051180.1"/>
</dbReference>